<proteinExistence type="predicted"/>
<reference evidence="3 4" key="1">
    <citation type="submission" date="2019-10" db="EMBL/GenBank/DDBJ databases">
        <title>Nonomuraea sp. nov., isolated from Phyllanthus amarus.</title>
        <authorList>
            <person name="Klykleung N."/>
            <person name="Tanasupawat S."/>
        </authorList>
    </citation>
    <scope>NUCLEOTIDE SEQUENCE [LARGE SCALE GENOMIC DNA]</scope>
    <source>
        <strain evidence="3 4">PA1-10</strain>
    </source>
</reference>
<accession>A0A5C4VJB8</accession>
<feature type="signal peptide" evidence="2">
    <location>
        <begin position="1"/>
        <end position="19"/>
    </location>
</feature>
<protein>
    <recommendedName>
        <fullName evidence="5">Septum formation-related domain-containing protein</fullName>
    </recommendedName>
</protein>
<dbReference type="EMBL" id="VDLX02000013">
    <property type="protein sequence ID" value="KAB8191078.1"/>
    <property type="molecule type" value="Genomic_DNA"/>
</dbReference>
<dbReference type="AlphaFoldDB" id="A0A5C4VJB8"/>
<evidence type="ECO:0000313" key="3">
    <source>
        <dbReference type="EMBL" id="KAB8191078.1"/>
    </source>
</evidence>
<dbReference type="RefSeq" id="WP_139635888.1">
    <property type="nucleotide sequence ID" value="NZ_VDLX02000013.1"/>
</dbReference>
<sequence length="158" mass="17151">MVRTSLIAFCLAISLIGCAGDPAPAAFPEPEPAATPETPPEESAIPGAERFPATVLRPGDCIEPLPTTFDVTVVPCDVPHSAEFATMYILPEGPYPEAEMARLVEEGCTPRMRIKESRMDEVGVWGLGPGRDHWPRYRTVYCMAVPVDGQKLTGRVIK</sequence>
<evidence type="ECO:0000256" key="1">
    <source>
        <dbReference type="SAM" id="MobiDB-lite"/>
    </source>
</evidence>
<keyword evidence="4" id="KW-1185">Reference proteome</keyword>
<name>A0A5C4VJB8_9ACTN</name>
<evidence type="ECO:0000313" key="4">
    <source>
        <dbReference type="Proteomes" id="UP000312512"/>
    </source>
</evidence>
<dbReference type="OrthoDB" id="3480120at2"/>
<gene>
    <name evidence="3" type="ORF">FH608_031125</name>
</gene>
<keyword evidence="2" id="KW-0732">Signal</keyword>
<organism evidence="3 4">
    <name type="scientific">Nonomuraea phyllanthi</name>
    <dbReference type="NCBI Taxonomy" id="2219224"/>
    <lineage>
        <taxon>Bacteria</taxon>
        <taxon>Bacillati</taxon>
        <taxon>Actinomycetota</taxon>
        <taxon>Actinomycetes</taxon>
        <taxon>Streptosporangiales</taxon>
        <taxon>Streptosporangiaceae</taxon>
        <taxon>Nonomuraea</taxon>
    </lineage>
</organism>
<comment type="caution">
    <text evidence="3">The sequence shown here is derived from an EMBL/GenBank/DDBJ whole genome shotgun (WGS) entry which is preliminary data.</text>
</comment>
<evidence type="ECO:0008006" key="5">
    <source>
        <dbReference type="Google" id="ProtNLM"/>
    </source>
</evidence>
<dbReference type="PROSITE" id="PS51257">
    <property type="entry name" value="PROKAR_LIPOPROTEIN"/>
    <property type="match status" value="1"/>
</dbReference>
<evidence type="ECO:0000256" key="2">
    <source>
        <dbReference type="SAM" id="SignalP"/>
    </source>
</evidence>
<feature type="region of interest" description="Disordered" evidence="1">
    <location>
        <begin position="26"/>
        <end position="46"/>
    </location>
</feature>
<feature type="chain" id="PRO_5038787328" description="Septum formation-related domain-containing protein" evidence="2">
    <location>
        <begin position="20"/>
        <end position="158"/>
    </location>
</feature>
<dbReference type="Proteomes" id="UP000312512">
    <property type="component" value="Unassembled WGS sequence"/>
</dbReference>